<gene>
    <name evidence="2" type="ORF">EPI10_013355</name>
</gene>
<dbReference type="AlphaFoldDB" id="A0A5B6UN39"/>
<dbReference type="PANTHER" id="PTHR11439:SF440">
    <property type="entry name" value="INTEGRASE CATALYTIC DOMAIN-CONTAINING PROTEIN"/>
    <property type="match status" value="1"/>
</dbReference>
<feature type="domain" description="Reverse transcriptase Ty1/copia-type" evidence="1">
    <location>
        <begin position="2"/>
        <end position="67"/>
    </location>
</feature>
<reference evidence="2" key="1">
    <citation type="submission" date="2019-08" db="EMBL/GenBank/DDBJ databases">
        <authorList>
            <person name="Liu F."/>
        </authorList>
    </citation>
    <scope>NUCLEOTIDE SEQUENCE [LARGE SCALE GENOMIC DNA]</scope>
    <source>
        <strain evidence="2">PA1801</strain>
        <tissue evidence="2">Leaf</tissue>
    </source>
</reference>
<dbReference type="OrthoDB" id="1645289at2759"/>
<proteinExistence type="predicted"/>
<protein>
    <submittedName>
        <fullName evidence="2">Zinc finger, CCHC-type</fullName>
    </submittedName>
</protein>
<keyword evidence="3" id="KW-1185">Reference proteome</keyword>
<organism evidence="2 3">
    <name type="scientific">Gossypium australe</name>
    <dbReference type="NCBI Taxonomy" id="47621"/>
    <lineage>
        <taxon>Eukaryota</taxon>
        <taxon>Viridiplantae</taxon>
        <taxon>Streptophyta</taxon>
        <taxon>Embryophyta</taxon>
        <taxon>Tracheophyta</taxon>
        <taxon>Spermatophyta</taxon>
        <taxon>Magnoliopsida</taxon>
        <taxon>eudicotyledons</taxon>
        <taxon>Gunneridae</taxon>
        <taxon>Pentapetalae</taxon>
        <taxon>rosids</taxon>
        <taxon>malvids</taxon>
        <taxon>Malvales</taxon>
        <taxon>Malvaceae</taxon>
        <taxon>Malvoideae</taxon>
        <taxon>Gossypium</taxon>
    </lineage>
</organism>
<dbReference type="Pfam" id="PF07727">
    <property type="entry name" value="RVT_2"/>
    <property type="match status" value="1"/>
</dbReference>
<name>A0A5B6UN39_9ROSI</name>
<dbReference type="InterPro" id="IPR013103">
    <property type="entry name" value="RVT_2"/>
</dbReference>
<dbReference type="PANTHER" id="PTHR11439">
    <property type="entry name" value="GAG-POL-RELATED RETROTRANSPOSON"/>
    <property type="match status" value="1"/>
</dbReference>
<sequence length="172" mass="19822">MMTNGFKINECGKCVYVKTANIGYIILCLYVDDILIVGSNNKMVKCTKNMLNSRFDLKDMGLVDVILLHYVDKILGKFSKDDFDIAKTQMNTSQHLSKNKGESVDQVEYVKLIGSLMYLMSCTRSNITFTVSSLSRFTSNPRENHWKTIVRVLRYLRYTRATDCFIPEILLF</sequence>
<evidence type="ECO:0000259" key="1">
    <source>
        <dbReference type="Pfam" id="PF07727"/>
    </source>
</evidence>
<evidence type="ECO:0000313" key="2">
    <source>
        <dbReference type="EMBL" id="KAA3458783.1"/>
    </source>
</evidence>
<dbReference type="Proteomes" id="UP000325315">
    <property type="component" value="Unassembled WGS sequence"/>
</dbReference>
<comment type="caution">
    <text evidence="2">The sequence shown here is derived from an EMBL/GenBank/DDBJ whole genome shotgun (WGS) entry which is preliminary data.</text>
</comment>
<evidence type="ECO:0000313" key="3">
    <source>
        <dbReference type="Proteomes" id="UP000325315"/>
    </source>
</evidence>
<dbReference type="EMBL" id="SMMG02000010">
    <property type="protein sequence ID" value="KAA3458783.1"/>
    <property type="molecule type" value="Genomic_DNA"/>
</dbReference>
<accession>A0A5B6UN39</accession>